<feature type="transmembrane region" description="Helical" evidence="1">
    <location>
        <begin position="21"/>
        <end position="42"/>
    </location>
</feature>
<evidence type="ECO:0000313" key="3">
    <source>
        <dbReference type="Proteomes" id="UP000822688"/>
    </source>
</evidence>
<comment type="caution">
    <text evidence="2">The sequence shown here is derived from an EMBL/GenBank/DDBJ whole genome shotgun (WGS) entry which is preliminary data.</text>
</comment>
<protein>
    <submittedName>
        <fullName evidence="2">Uncharacterized protein</fullName>
    </submittedName>
</protein>
<gene>
    <name evidence="2" type="ORF">KC19_11G007700</name>
</gene>
<keyword evidence="3" id="KW-1185">Reference proteome</keyword>
<evidence type="ECO:0000256" key="1">
    <source>
        <dbReference type="SAM" id="Phobius"/>
    </source>
</evidence>
<keyword evidence="1" id="KW-0812">Transmembrane</keyword>
<reference evidence="2 3" key="1">
    <citation type="submission" date="2020-06" db="EMBL/GenBank/DDBJ databases">
        <title>WGS assembly of Ceratodon purpureus strain R40.</title>
        <authorList>
            <person name="Carey S.B."/>
            <person name="Jenkins J."/>
            <person name="Shu S."/>
            <person name="Lovell J.T."/>
            <person name="Sreedasyam A."/>
            <person name="Maumus F."/>
            <person name="Tiley G.P."/>
            <person name="Fernandez-Pozo N."/>
            <person name="Barry K."/>
            <person name="Chen C."/>
            <person name="Wang M."/>
            <person name="Lipzen A."/>
            <person name="Daum C."/>
            <person name="Saski C.A."/>
            <person name="Payton A.C."/>
            <person name="Mcbreen J.C."/>
            <person name="Conrad R.E."/>
            <person name="Kollar L.M."/>
            <person name="Olsson S."/>
            <person name="Huttunen S."/>
            <person name="Landis J.B."/>
            <person name="Wickett N.J."/>
            <person name="Johnson M.G."/>
            <person name="Rensing S.A."/>
            <person name="Grimwood J."/>
            <person name="Schmutz J."/>
            <person name="Mcdaniel S.F."/>
        </authorList>
    </citation>
    <scope>NUCLEOTIDE SEQUENCE [LARGE SCALE GENOMIC DNA]</scope>
    <source>
        <strain evidence="2 3">R40</strain>
    </source>
</reference>
<evidence type="ECO:0000313" key="2">
    <source>
        <dbReference type="EMBL" id="KAG0555843.1"/>
    </source>
</evidence>
<proteinExistence type="predicted"/>
<organism evidence="2 3">
    <name type="scientific">Ceratodon purpureus</name>
    <name type="common">Fire moss</name>
    <name type="synonym">Dicranum purpureum</name>
    <dbReference type="NCBI Taxonomy" id="3225"/>
    <lineage>
        <taxon>Eukaryota</taxon>
        <taxon>Viridiplantae</taxon>
        <taxon>Streptophyta</taxon>
        <taxon>Embryophyta</taxon>
        <taxon>Bryophyta</taxon>
        <taxon>Bryophytina</taxon>
        <taxon>Bryopsida</taxon>
        <taxon>Dicranidae</taxon>
        <taxon>Pseudoditrichales</taxon>
        <taxon>Ditrichaceae</taxon>
        <taxon>Ceratodon</taxon>
    </lineage>
</organism>
<accession>A0A8T0G9I5</accession>
<dbReference type="EMBL" id="CM026432">
    <property type="protein sequence ID" value="KAG0555843.1"/>
    <property type="molecule type" value="Genomic_DNA"/>
</dbReference>
<dbReference type="Proteomes" id="UP000822688">
    <property type="component" value="Chromosome 11"/>
</dbReference>
<dbReference type="AlphaFoldDB" id="A0A8T0G9I5"/>
<keyword evidence="1" id="KW-1133">Transmembrane helix</keyword>
<keyword evidence="1" id="KW-0472">Membrane</keyword>
<name>A0A8T0G9I5_CERPU</name>
<sequence length="110" mass="13206">MVQQLRLLRWAYSCRRHLDPDFLVLNFLSLVWANCVVTVSHIQVLKSFSVMVNHLKSFSSIYCKMWSHRSEMYYWTTGPGGFQQRWYEVKFDFPPPLNFSHDSRVCIIRQ</sequence>